<dbReference type="EMBL" id="LR796421">
    <property type="protein sequence ID" value="CAB4142715.1"/>
    <property type="molecule type" value="Genomic_DNA"/>
</dbReference>
<gene>
    <name evidence="1" type="ORF">UFOVP450_24</name>
</gene>
<reference evidence="1" key="1">
    <citation type="submission" date="2020-04" db="EMBL/GenBank/DDBJ databases">
        <authorList>
            <person name="Chiriac C."/>
            <person name="Salcher M."/>
            <person name="Ghai R."/>
            <person name="Kavagutti S V."/>
        </authorList>
    </citation>
    <scope>NUCLEOTIDE SEQUENCE</scope>
</reference>
<organism evidence="1">
    <name type="scientific">uncultured Caudovirales phage</name>
    <dbReference type="NCBI Taxonomy" id="2100421"/>
    <lineage>
        <taxon>Viruses</taxon>
        <taxon>Duplodnaviria</taxon>
        <taxon>Heunggongvirae</taxon>
        <taxon>Uroviricota</taxon>
        <taxon>Caudoviricetes</taxon>
        <taxon>Peduoviridae</taxon>
        <taxon>Maltschvirus</taxon>
        <taxon>Maltschvirus maltsch</taxon>
    </lineage>
</organism>
<sequence length="130" mass="14740">MATIKLRKLIRKEVRRALGEHNVQPYAKKAIIYKLKPDTSNSMYLVIYTSNDDDYFGFDELPFAKVSGTNESNFVILYKLDKASKGVIKALGNRLPEVQSPQQVGSFKEDEEFVLANPSDLIEVPESQLK</sequence>
<protein>
    <submittedName>
        <fullName evidence="1">Uncharacterized protein</fullName>
    </submittedName>
</protein>
<proteinExistence type="predicted"/>
<name>A0A6J5M6S7_9CAUD</name>
<accession>A0A6J5M6S7</accession>
<evidence type="ECO:0000313" key="1">
    <source>
        <dbReference type="EMBL" id="CAB4142715.1"/>
    </source>
</evidence>